<name>A0AAE3KY16_9EURY</name>
<sequence>MKKPLLDVIFASEKRMNMMLMLQDGPRPMEEILEQLEVARPALLPQVRILEEHYLVKGSNDIYELTPLGKMVIDKMTPLMGTIEVFQDDTEYWGTHHLGFIPPHLFERIREIGKCQEVNLTLTESYQLNQEVVRTTFMSKAFHVITSFFHPNYPRVFPEMNREGVSLHIITTPGVIETMRTYHADVFGELLKSESFHLYTYPEEMGIQVVAYNDYYLLLRLLTNEKYVDINHMLCSNPGALQWGKELFDHYMKGSQPVTKL</sequence>
<dbReference type="Gene3D" id="1.10.10.10">
    <property type="entry name" value="Winged helix-like DNA-binding domain superfamily/Winged helix DNA-binding domain"/>
    <property type="match status" value="1"/>
</dbReference>
<evidence type="ECO:0000259" key="1">
    <source>
        <dbReference type="Pfam" id="PF08350"/>
    </source>
</evidence>
<dbReference type="InterPro" id="IPR036390">
    <property type="entry name" value="WH_DNA-bd_sf"/>
</dbReference>
<dbReference type="EMBL" id="JTEO01000006">
    <property type="protein sequence ID" value="MCQ6963530.1"/>
    <property type="molecule type" value="Genomic_DNA"/>
</dbReference>
<dbReference type="InterPro" id="IPR057527">
    <property type="entry name" value="HVO_A0261-like_N"/>
</dbReference>
<keyword evidence="4" id="KW-1185">Reference proteome</keyword>
<reference evidence="3 4" key="1">
    <citation type="journal article" date="2011" name="Appl. Environ. Microbiol.">
        <title>Methanogenic archaea isolated from Taiwan's Chelungpu fault.</title>
        <authorList>
            <person name="Wu S.Y."/>
            <person name="Lai M.C."/>
        </authorList>
    </citation>
    <scope>NUCLEOTIDE SEQUENCE [LARGE SCALE GENOMIC DNA]</scope>
    <source>
        <strain evidence="3 4">St545Mb</strain>
    </source>
</reference>
<dbReference type="CDD" id="cd00090">
    <property type="entry name" value="HTH_ARSR"/>
    <property type="match status" value="1"/>
</dbReference>
<evidence type="ECO:0000313" key="3">
    <source>
        <dbReference type="EMBL" id="MCQ6963530.1"/>
    </source>
</evidence>
<comment type="caution">
    <text evidence="3">The sequence shown here is derived from an EMBL/GenBank/DDBJ whole genome shotgun (WGS) entry which is preliminary data.</text>
</comment>
<dbReference type="Pfam" id="PF08350">
    <property type="entry name" value="FilR1_middle"/>
    <property type="match status" value="1"/>
</dbReference>
<feature type="domain" description="Methanogenesis regulatory protein FilR1 middle" evidence="1">
    <location>
        <begin position="127"/>
        <end position="253"/>
    </location>
</feature>
<dbReference type="SUPFAM" id="SSF46785">
    <property type="entry name" value="Winged helix' DNA-binding domain"/>
    <property type="match status" value="1"/>
</dbReference>
<accession>A0AAE3KY16</accession>
<organism evidence="3 4">
    <name type="scientific">Methanolobus chelungpuianus</name>
    <dbReference type="NCBI Taxonomy" id="502115"/>
    <lineage>
        <taxon>Archaea</taxon>
        <taxon>Methanobacteriati</taxon>
        <taxon>Methanobacteriota</taxon>
        <taxon>Stenosarchaea group</taxon>
        <taxon>Methanomicrobia</taxon>
        <taxon>Methanosarcinales</taxon>
        <taxon>Methanosarcinaceae</taxon>
        <taxon>Methanolobus</taxon>
    </lineage>
</organism>
<dbReference type="InterPro" id="IPR016490">
    <property type="entry name" value="Tscrpt_reg_HTH_AF0396-typ3"/>
</dbReference>
<gene>
    <name evidence="3" type="ORF">PV02_10575</name>
</gene>
<dbReference type="InterPro" id="IPR036388">
    <property type="entry name" value="WH-like_DNA-bd_sf"/>
</dbReference>
<dbReference type="PIRSF" id="PIRSF006692">
    <property type="entry name" value="TF_HTH_AF0396_prd"/>
    <property type="match status" value="1"/>
</dbReference>
<protein>
    <submittedName>
        <fullName evidence="3">Transcriptional regulator</fullName>
    </submittedName>
</protein>
<dbReference type="Pfam" id="PF25213">
    <property type="entry name" value="HVO_A0261_N"/>
    <property type="match status" value="1"/>
</dbReference>
<dbReference type="Proteomes" id="UP001206983">
    <property type="component" value="Unassembled WGS sequence"/>
</dbReference>
<dbReference type="InterPro" id="IPR013561">
    <property type="entry name" value="FilR1_middle_dom"/>
</dbReference>
<feature type="domain" description="HVO-A0261-like N-terminal" evidence="2">
    <location>
        <begin position="9"/>
        <end position="85"/>
    </location>
</feature>
<evidence type="ECO:0000313" key="4">
    <source>
        <dbReference type="Proteomes" id="UP001206983"/>
    </source>
</evidence>
<evidence type="ECO:0000259" key="2">
    <source>
        <dbReference type="Pfam" id="PF25213"/>
    </source>
</evidence>
<dbReference type="AlphaFoldDB" id="A0AAE3KY16"/>
<proteinExistence type="predicted"/>
<dbReference type="RefSeq" id="WP_256623414.1">
    <property type="nucleotide sequence ID" value="NZ_JTEO01000006.1"/>
</dbReference>
<dbReference type="InterPro" id="IPR011991">
    <property type="entry name" value="ArsR-like_HTH"/>
</dbReference>